<accession>A0A382MDZ5</accession>
<dbReference type="AlphaFoldDB" id="A0A382MDZ5"/>
<dbReference type="EMBL" id="UINC01092128">
    <property type="protein sequence ID" value="SVC45451.1"/>
    <property type="molecule type" value="Genomic_DNA"/>
</dbReference>
<protein>
    <submittedName>
        <fullName evidence="1">Uncharacterized protein</fullName>
    </submittedName>
</protein>
<name>A0A382MDZ5_9ZZZZ</name>
<evidence type="ECO:0000313" key="1">
    <source>
        <dbReference type="EMBL" id="SVC45451.1"/>
    </source>
</evidence>
<proteinExistence type="predicted"/>
<gene>
    <name evidence="1" type="ORF">METZ01_LOCUS298305</name>
</gene>
<feature type="non-terminal residue" evidence="1">
    <location>
        <position position="323"/>
    </location>
</feature>
<reference evidence="1" key="1">
    <citation type="submission" date="2018-05" db="EMBL/GenBank/DDBJ databases">
        <authorList>
            <person name="Lanie J.A."/>
            <person name="Ng W.-L."/>
            <person name="Kazmierczak K.M."/>
            <person name="Andrzejewski T.M."/>
            <person name="Davidsen T.M."/>
            <person name="Wayne K.J."/>
            <person name="Tettelin H."/>
            <person name="Glass J.I."/>
            <person name="Rusch D."/>
            <person name="Podicherti R."/>
            <person name="Tsui H.-C.T."/>
            <person name="Winkler M.E."/>
        </authorList>
    </citation>
    <scope>NUCLEOTIDE SEQUENCE</scope>
</reference>
<organism evidence="1">
    <name type="scientific">marine metagenome</name>
    <dbReference type="NCBI Taxonomy" id="408172"/>
    <lineage>
        <taxon>unclassified sequences</taxon>
        <taxon>metagenomes</taxon>
        <taxon>ecological metagenomes</taxon>
    </lineage>
</organism>
<sequence>MSSPTQAEVETQISNIVRILDNFRIYAGVTGSTNFLANLDTFTQSLETSYAAEATAAMQGFRSSLVGAINGGGGMIAPLLVQMAQVIDCPETGTQEIITRLYDYMVDNSQAVTSRGFTYGSVTMAGGNVGTGTIKRLTTDADGYDIENATPEVKVANCIRDAHSGSIKNEEVFQFLGSDANRDNLLISGSGDVDSISAVSSRNSLPGNPSWTLYSGTTSVPTALSDWTVGSNIANFEIDTTNYYRDDPGDGGTPASLKIKANDSVTQAWTVRNITLRPNTPYYCAVAYNRQVGSGDGTLTLTCGDQQAAVVLSAQTGWNLLEI</sequence>